<accession>A0A816EDG8</accession>
<evidence type="ECO:0000313" key="4">
    <source>
        <dbReference type="Proteomes" id="UP000663834"/>
    </source>
</evidence>
<dbReference type="AlphaFoldDB" id="A0A816EDG8"/>
<organism evidence="3 4">
    <name type="scientific">Rotaria magnacalcarata</name>
    <dbReference type="NCBI Taxonomy" id="392030"/>
    <lineage>
        <taxon>Eukaryota</taxon>
        <taxon>Metazoa</taxon>
        <taxon>Spiralia</taxon>
        <taxon>Gnathifera</taxon>
        <taxon>Rotifera</taxon>
        <taxon>Eurotatoria</taxon>
        <taxon>Bdelloidea</taxon>
        <taxon>Philodinida</taxon>
        <taxon>Philodinidae</taxon>
        <taxon>Rotaria</taxon>
    </lineage>
</organism>
<gene>
    <name evidence="2" type="ORF">CJN711_LOCUS19707</name>
    <name evidence="3" type="ORF">KQP761_LOCUS28844</name>
</gene>
<comment type="caution">
    <text evidence="3">The sequence shown here is derived from an EMBL/GenBank/DDBJ whole genome shotgun (WGS) entry which is preliminary data.</text>
</comment>
<name>A0A816EDG8_9BILA</name>
<dbReference type="EMBL" id="CAJNOW010015806">
    <property type="protein sequence ID" value="CAF1645186.1"/>
    <property type="molecule type" value="Genomic_DNA"/>
</dbReference>
<feature type="region of interest" description="Disordered" evidence="1">
    <location>
        <begin position="72"/>
        <end position="107"/>
    </location>
</feature>
<protein>
    <submittedName>
        <fullName evidence="3">Uncharacterized protein</fullName>
    </submittedName>
</protein>
<dbReference type="Proteomes" id="UP000663855">
    <property type="component" value="Unassembled WGS sequence"/>
</dbReference>
<dbReference type="Proteomes" id="UP000663834">
    <property type="component" value="Unassembled WGS sequence"/>
</dbReference>
<evidence type="ECO:0000313" key="3">
    <source>
        <dbReference type="EMBL" id="CAF1645186.1"/>
    </source>
</evidence>
<evidence type="ECO:0000313" key="2">
    <source>
        <dbReference type="EMBL" id="CAF1356568.1"/>
    </source>
</evidence>
<sequence>MAHKHVSHSFVACSLLNKVKKNKNTHTKHYGIRTTRISKSLIDIHGVGARKIAAQNADGGGNPPIVAKHVGRQAPNAPGPKTGTAKALAQQPAQHVAPTTGPASICS</sequence>
<dbReference type="EMBL" id="CAJNOV010009252">
    <property type="protein sequence ID" value="CAF1356568.1"/>
    <property type="molecule type" value="Genomic_DNA"/>
</dbReference>
<evidence type="ECO:0000256" key="1">
    <source>
        <dbReference type="SAM" id="MobiDB-lite"/>
    </source>
</evidence>
<reference evidence="3" key="1">
    <citation type="submission" date="2021-02" db="EMBL/GenBank/DDBJ databases">
        <authorList>
            <person name="Nowell W R."/>
        </authorList>
    </citation>
    <scope>NUCLEOTIDE SEQUENCE</scope>
</reference>
<proteinExistence type="predicted"/>